<dbReference type="AlphaFoldDB" id="A0A0M2KLP4"/>
<evidence type="ECO:0000313" key="1">
    <source>
        <dbReference type="EMBL" id="KKF38168.1"/>
    </source>
</evidence>
<dbReference type="Proteomes" id="UP000033924">
    <property type="component" value="Unassembled WGS sequence"/>
</dbReference>
<protein>
    <submittedName>
        <fullName evidence="1">Uncharacterized protein</fullName>
    </submittedName>
</protein>
<comment type="caution">
    <text evidence="1">The sequence shown here is derived from an EMBL/GenBank/DDBJ whole genome shotgun (WGS) entry which is preliminary data.</text>
</comment>
<reference evidence="1 2" key="1">
    <citation type="submission" date="2015-01" db="EMBL/GenBank/DDBJ databases">
        <title>Erwinia tracheiphila.</title>
        <authorList>
            <person name="Shapiro L.R."/>
        </authorList>
    </citation>
    <scope>NUCLEOTIDE SEQUENCE [LARGE SCALE GENOMIC DNA]</scope>
    <source>
        <strain evidence="1 2">BuffGH</strain>
    </source>
</reference>
<proteinExistence type="predicted"/>
<accession>A0A0M2KLP4</accession>
<sequence>MQVASDSRISEVILTPLDYAQYSCVPKRGLGIVSETSQIIERGVSTLPDETWEQTRRRTEIISPLAALEVVGYRAADVAVLAPMI</sequence>
<name>A0A0M2KLP4_9GAMM</name>
<dbReference type="EMBL" id="JXNU01000001">
    <property type="protein sequence ID" value="KKF38168.1"/>
    <property type="molecule type" value="Genomic_DNA"/>
</dbReference>
<organism evidence="1 2">
    <name type="scientific">Erwinia tracheiphila</name>
    <dbReference type="NCBI Taxonomy" id="65700"/>
    <lineage>
        <taxon>Bacteria</taxon>
        <taxon>Pseudomonadati</taxon>
        <taxon>Pseudomonadota</taxon>
        <taxon>Gammaproteobacteria</taxon>
        <taxon>Enterobacterales</taxon>
        <taxon>Erwiniaceae</taxon>
        <taxon>Erwinia</taxon>
    </lineage>
</organism>
<evidence type="ECO:0000313" key="2">
    <source>
        <dbReference type="Proteomes" id="UP000033924"/>
    </source>
</evidence>
<keyword evidence="2" id="KW-1185">Reference proteome</keyword>
<gene>
    <name evidence="1" type="ORF">SY86_01325</name>
</gene>
<dbReference type="STRING" id="65700.SY86_01325"/>